<feature type="domain" description="Pseudouridine synthase II N-terminal" evidence="6">
    <location>
        <begin position="23"/>
        <end position="171"/>
    </location>
</feature>
<dbReference type="CDD" id="cd02573">
    <property type="entry name" value="PseudoU_synth_EcTruB"/>
    <property type="match status" value="1"/>
</dbReference>
<dbReference type="InterPro" id="IPR015240">
    <property type="entry name" value="tRNA_sdUridine_synth_fam1_C"/>
</dbReference>
<evidence type="ECO:0000256" key="4">
    <source>
        <dbReference type="ARBA" id="ARBA00023235"/>
    </source>
</evidence>
<dbReference type="InterPro" id="IPR002501">
    <property type="entry name" value="PsdUridine_synth_N"/>
</dbReference>
<dbReference type="Pfam" id="PF09157">
    <property type="entry name" value="TruB-C_2"/>
    <property type="match status" value="1"/>
</dbReference>
<comment type="catalytic activity">
    <reaction evidence="1 5">
        <text>uridine(55) in tRNA = pseudouridine(55) in tRNA</text>
        <dbReference type="Rhea" id="RHEA:42532"/>
        <dbReference type="Rhea" id="RHEA-COMP:10101"/>
        <dbReference type="Rhea" id="RHEA-COMP:10102"/>
        <dbReference type="ChEBI" id="CHEBI:65314"/>
        <dbReference type="ChEBI" id="CHEBI:65315"/>
        <dbReference type="EC" id="5.4.99.25"/>
    </reaction>
</comment>
<dbReference type="EC" id="5.4.99.25" evidence="5"/>
<dbReference type="NCBIfam" id="TIGR00431">
    <property type="entry name" value="TruB"/>
    <property type="match status" value="1"/>
</dbReference>
<dbReference type="SUPFAM" id="SSF55120">
    <property type="entry name" value="Pseudouridine synthase"/>
    <property type="match status" value="1"/>
</dbReference>
<feature type="domain" description="tRNA pseudouridine synthase II TruB subfamily 1 C-terminal" evidence="7">
    <location>
        <begin position="229"/>
        <end position="288"/>
    </location>
</feature>
<comment type="function">
    <text evidence="5">Responsible for synthesis of pseudouridine from uracil-55 in the psi GC loop of transfer RNAs.</text>
</comment>
<evidence type="ECO:0000259" key="8">
    <source>
        <dbReference type="Pfam" id="PF16198"/>
    </source>
</evidence>
<dbReference type="AlphaFoldDB" id="F7NL97"/>
<dbReference type="RefSeq" id="WP_004573442.1">
    <property type="nucleotide sequence ID" value="NZ_AFGF01000126.1"/>
</dbReference>
<gene>
    <name evidence="5" type="primary">truB</name>
    <name evidence="9" type="ORF">ALO_14347</name>
</gene>
<dbReference type="HAMAP" id="MF_01080">
    <property type="entry name" value="TruB_bact"/>
    <property type="match status" value="1"/>
</dbReference>
<evidence type="ECO:0000259" key="6">
    <source>
        <dbReference type="Pfam" id="PF01509"/>
    </source>
</evidence>
<comment type="similarity">
    <text evidence="2 5">Belongs to the pseudouridine synthase TruB family. Type 1 subfamily.</text>
</comment>
<dbReference type="Pfam" id="PF16198">
    <property type="entry name" value="TruB_C_2"/>
    <property type="match status" value="1"/>
</dbReference>
<dbReference type="eggNOG" id="COG0130">
    <property type="taxonomic scope" value="Bacteria"/>
</dbReference>
<dbReference type="Pfam" id="PF01509">
    <property type="entry name" value="TruB_N"/>
    <property type="match status" value="1"/>
</dbReference>
<dbReference type="InterPro" id="IPR015947">
    <property type="entry name" value="PUA-like_sf"/>
</dbReference>
<dbReference type="Gene3D" id="2.30.130.10">
    <property type="entry name" value="PUA domain"/>
    <property type="match status" value="1"/>
</dbReference>
<dbReference type="Gene3D" id="3.30.2350.10">
    <property type="entry name" value="Pseudouridine synthase"/>
    <property type="match status" value="1"/>
</dbReference>
<accession>F7NL97</accession>
<comment type="caution">
    <text evidence="9">The sequence shown here is derived from an EMBL/GenBank/DDBJ whole genome shotgun (WGS) entry which is preliminary data.</text>
</comment>
<dbReference type="EMBL" id="AFGF01000126">
    <property type="protein sequence ID" value="EGO63202.1"/>
    <property type="molecule type" value="Genomic_DNA"/>
</dbReference>
<dbReference type="InterPro" id="IPR036974">
    <property type="entry name" value="PUA_sf"/>
</dbReference>
<keyword evidence="3 5" id="KW-0819">tRNA processing</keyword>
<evidence type="ECO:0000256" key="3">
    <source>
        <dbReference type="ARBA" id="ARBA00022694"/>
    </source>
</evidence>
<dbReference type="GO" id="GO:0003723">
    <property type="term" value="F:RNA binding"/>
    <property type="evidence" value="ECO:0007669"/>
    <property type="project" value="InterPro"/>
</dbReference>
<keyword evidence="10" id="KW-1185">Reference proteome</keyword>
<dbReference type="InterPro" id="IPR032819">
    <property type="entry name" value="TruB_C"/>
</dbReference>
<reference evidence="9 10" key="1">
    <citation type="journal article" date="2011" name="EMBO J.">
        <title>Structural diversity of bacterial flagellar motors.</title>
        <authorList>
            <person name="Chen S."/>
            <person name="Beeby M."/>
            <person name="Murphy G.E."/>
            <person name="Leadbetter J.R."/>
            <person name="Hendrixson D.R."/>
            <person name="Briegel A."/>
            <person name="Li Z."/>
            <person name="Shi J."/>
            <person name="Tocheva E.I."/>
            <person name="Muller A."/>
            <person name="Dobro M.J."/>
            <person name="Jensen G.J."/>
        </authorList>
    </citation>
    <scope>NUCLEOTIDE SEQUENCE [LARGE SCALE GENOMIC DNA]</scope>
    <source>
        <strain evidence="9 10">DSM 6540</strain>
    </source>
</reference>
<dbReference type="GO" id="GO:1990481">
    <property type="term" value="P:mRNA pseudouridine synthesis"/>
    <property type="evidence" value="ECO:0007669"/>
    <property type="project" value="TreeGrafter"/>
</dbReference>
<dbReference type="InterPro" id="IPR014780">
    <property type="entry name" value="tRNA_psdUridine_synth_TruB"/>
</dbReference>
<evidence type="ECO:0000259" key="7">
    <source>
        <dbReference type="Pfam" id="PF09157"/>
    </source>
</evidence>
<keyword evidence="4 5" id="KW-0413">Isomerase</keyword>
<sequence>MFHALNVLKPPGMTSHDVVSFVRRVYQTKQVGHAGTLDPAAAGVLPVLLGRATRLVEYFADCSKSYRVELTFGYQTDTGDDTGAVIKSQDPPNLRFDQMEPVLRQFLGTQFQIPPVYSAIKVGGKKMYELARQGLEVQPEPRQITIQDIKLLRVQDNTILFDVECSKGTYIRSLCVDIGQAAGCPAVMSFLVRTRVGGFLLDTAATLEEIQTHPEICLTSPDLYLEHLPRLTIDQPLAAGFINGQKISAPPSRPDTANDTGDFLLRIYHGNRFIGIGKATAHGLIAPHKIFPTDR</sequence>
<evidence type="ECO:0000256" key="1">
    <source>
        <dbReference type="ARBA" id="ARBA00000385"/>
    </source>
</evidence>
<dbReference type="InterPro" id="IPR020103">
    <property type="entry name" value="PsdUridine_synth_cat_dom_sf"/>
</dbReference>
<evidence type="ECO:0000256" key="5">
    <source>
        <dbReference type="HAMAP-Rule" id="MF_01080"/>
    </source>
</evidence>
<dbReference type="GO" id="GO:0031119">
    <property type="term" value="P:tRNA pseudouridine synthesis"/>
    <property type="evidence" value="ECO:0007669"/>
    <property type="project" value="UniProtKB-UniRule"/>
</dbReference>
<dbReference type="SUPFAM" id="SSF88697">
    <property type="entry name" value="PUA domain-like"/>
    <property type="match status" value="1"/>
</dbReference>
<evidence type="ECO:0000256" key="2">
    <source>
        <dbReference type="ARBA" id="ARBA00005642"/>
    </source>
</evidence>
<organism evidence="9 10">
    <name type="scientific">Acetonema longum DSM 6540</name>
    <dbReference type="NCBI Taxonomy" id="1009370"/>
    <lineage>
        <taxon>Bacteria</taxon>
        <taxon>Bacillati</taxon>
        <taxon>Bacillota</taxon>
        <taxon>Negativicutes</taxon>
        <taxon>Acetonemataceae</taxon>
        <taxon>Acetonema</taxon>
    </lineage>
</organism>
<dbReference type="PANTHER" id="PTHR13767">
    <property type="entry name" value="TRNA-PSEUDOURIDINE SYNTHASE"/>
    <property type="match status" value="1"/>
</dbReference>
<name>F7NL97_9FIRM</name>
<dbReference type="GO" id="GO:0160148">
    <property type="term" value="F:tRNA pseudouridine(55) synthase activity"/>
    <property type="evidence" value="ECO:0007669"/>
    <property type="project" value="UniProtKB-EC"/>
</dbReference>
<evidence type="ECO:0000313" key="10">
    <source>
        <dbReference type="Proteomes" id="UP000003240"/>
    </source>
</evidence>
<dbReference type="Proteomes" id="UP000003240">
    <property type="component" value="Unassembled WGS sequence"/>
</dbReference>
<dbReference type="STRING" id="1009370.ALO_14347"/>
<feature type="active site" description="Nucleophile" evidence="5">
    <location>
        <position position="38"/>
    </location>
</feature>
<dbReference type="PANTHER" id="PTHR13767:SF2">
    <property type="entry name" value="PSEUDOURIDYLATE SYNTHASE TRUB1"/>
    <property type="match status" value="1"/>
</dbReference>
<proteinExistence type="inferred from homology"/>
<evidence type="ECO:0000313" key="9">
    <source>
        <dbReference type="EMBL" id="EGO63202.1"/>
    </source>
</evidence>
<feature type="domain" description="tRNA pseudouridylate synthase B C-terminal" evidence="8">
    <location>
        <begin position="172"/>
        <end position="212"/>
    </location>
</feature>
<dbReference type="OrthoDB" id="9802309at2"/>
<protein>
    <recommendedName>
        <fullName evidence="5">tRNA pseudouridine synthase B</fullName>
        <ecNumber evidence="5">5.4.99.25</ecNumber>
    </recommendedName>
    <alternativeName>
        <fullName evidence="5">tRNA pseudouridine(55) synthase</fullName>
        <shortName evidence="5">Psi55 synthase</shortName>
    </alternativeName>
    <alternativeName>
        <fullName evidence="5">tRNA pseudouridylate synthase</fullName>
    </alternativeName>
    <alternativeName>
        <fullName evidence="5">tRNA-uridine isomerase</fullName>
    </alternativeName>
</protein>